<evidence type="ECO:0000259" key="1">
    <source>
        <dbReference type="Pfam" id="PF20378"/>
    </source>
</evidence>
<feature type="domain" description="DUF6673" evidence="1">
    <location>
        <begin position="5"/>
        <end position="120"/>
    </location>
</feature>
<dbReference type="InterPro" id="IPR046655">
    <property type="entry name" value="DUF6673"/>
</dbReference>
<dbReference type="EMBL" id="CACRST010000009">
    <property type="protein sequence ID" value="VYS82297.1"/>
    <property type="molecule type" value="Genomic_DNA"/>
</dbReference>
<dbReference type="AlphaFoldDB" id="A0A6N2RMG9"/>
<dbReference type="RefSeq" id="WP_156352823.1">
    <property type="nucleotide sequence ID" value="NZ_CACRST010000009.1"/>
</dbReference>
<name>A0A6N2RMG9_9FIRM</name>
<protein>
    <recommendedName>
        <fullName evidence="1">DUF6673 domain-containing protein</fullName>
    </recommendedName>
</protein>
<reference evidence="2" key="1">
    <citation type="submission" date="2019-11" db="EMBL/GenBank/DDBJ databases">
        <authorList>
            <person name="Feng L."/>
        </authorList>
    </citation>
    <scope>NUCLEOTIDE SEQUENCE</scope>
    <source>
        <strain evidence="2">BgluceraseaLFYP119</strain>
    </source>
</reference>
<gene>
    <name evidence="2" type="ORF">BGLFYP119_00726</name>
</gene>
<accession>A0A6N2RMG9</accession>
<organism evidence="2">
    <name type="scientific">Blautia glucerasea</name>
    <dbReference type="NCBI Taxonomy" id="536633"/>
    <lineage>
        <taxon>Bacteria</taxon>
        <taxon>Bacillati</taxon>
        <taxon>Bacillota</taxon>
        <taxon>Clostridia</taxon>
        <taxon>Lachnospirales</taxon>
        <taxon>Lachnospiraceae</taxon>
        <taxon>Blautia</taxon>
    </lineage>
</organism>
<sequence>MSLYKINDVELDIDMEDYDFQVKYEKAFDQLEQDEKELQKIGRASEITKAYCEMFNRLFDNIFGEGTSTKLFDGKFNMSKTEQVYSEFIGICAGQVRSMNERRTKLANKYKPNRAQRRARR</sequence>
<dbReference type="Pfam" id="PF20378">
    <property type="entry name" value="DUF6673"/>
    <property type="match status" value="1"/>
</dbReference>
<proteinExistence type="predicted"/>
<evidence type="ECO:0000313" key="2">
    <source>
        <dbReference type="EMBL" id="VYS82297.1"/>
    </source>
</evidence>